<dbReference type="FunFam" id="3.10.20.370:FF:000001">
    <property type="entry name" value="Retrovirus-related Pol polyprotein from transposon 17.6-like protein"/>
    <property type="match status" value="1"/>
</dbReference>
<evidence type="ECO:0000256" key="3">
    <source>
        <dbReference type="ARBA" id="ARBA00022670"/>
    </source>
</evidence>
<dbReference type="Pfam" id="PF00665">
    <property type="entry name" value="rve"/>
    <property type="match status" value="1"/>
</dbReference>
<dbReference type="Gene3D" id="1.10.340.70">
    <property type="match status" value="1"/>
</dbReference>
<reference evidence="15" key="1">
    <citation type="submission" date="2021-04" db="EMBL/GenBank/DDBJ databases">
        <authorList>
            <consortium name="Wellcome Sanger Institute Data Sharing"/>
        </authorList>
    </citation>
    <scope>NUCLEOTIDE SEQUENCE [LARGE SCALE GENOMIC DNA]</scope>
</reference>
<dbReference type="InterPro" id="IPR041588">
    <property type="entry name" value="Integrase_H2C2"/>
</dbReference>
<keyword evidence="6" id="KW-0540">Nuclease</keyword>
<dbReference type="PROSITE" id="PS50878">
    <property type="entry name" value="RT_POL"/>
    <property type="match status" value="1"/>
</dbReference>
<dbReference type="Ensembl" id="ENSSAUT00010004943.1">
    <property type="protein sequence ID" value="ENSSAUP00010004566.1"/>
    <property type="gene ID" value="ENSSAUG00010002360.1"/>
</dbReference>
<dbReference type="OMA" id="ISEPRVH"/>
<gene>
    <name evidence="15" type="primary">LOC115566842</name>
</gene>
<dbReference type="SUPFAM" id="SSF50630">
    <property type="entry name" value="Acid proteases"/>
    <property type="match status" value="1"/>
</dbReference>
<dbReference type="CDD" id="cd09274">
    <property type="entry name" value="RNase_HI_RT_Ty3"/>
    <property type="match status" value="1"/>
</dbReference>
<dbReference type="InterPro" id="IPR043502">
    <property type="entry name" value="DNA/RNA_pol_sf"/>
</dbReference>
<keyword evidence="5" id="KW-0548">Nucleotidyltransferase</keyword>
<dbReference type="InterPro" id="IPR036397">
    <property type="entry name" value="RNaseH_sf"/>
</dbReference>
<evidence type="ECO:0000256" key="11">
    <source>
        <dbReference type="ARBA" id="ARBA00039658"/>
    </source>
</evidence>
<dbReference type="SUPFAM" id="SSF53098">
    <property type="entry name" value="Ribonuclease H-like"/>
    <property type="match status" value="1"/>
</dbReference>
<dbReference type="Gene3D" id="3.30.70.270">
    <property type="match status" value="2"/>
</dbReference>
<dbReference type="InterPro" id="IPR041577">
    <property type="entry name" value="RT_RNaseH_2"/>
</dbReference>
<dbReference type="SUPFAM" id="SSF56672">
    <property type="entry name" value="DNA/RNA polymerases"/>
    <property type="match status" value="1"/>
</dbReference>
<evidence type="ECO:0000256" key="6">
    <source>
        <dbReference type="ARBA" id="ARBA00022722"/>
    </source>
</evidence>
<dbReference type="InterPro" id="IPR043128">
    <property type="entry name" value="Rev_trsase/Diguanyl_cyclase"/>
</dbReference>
<keyword evidence="4" id="KW-0808">Transferase</keyword>
<dbReference type="FunFam" id="3.30.70.270:FF:000020">
    <property type="entry name" value="Transposon Tf2-6 polyprotein-like Protein"/>
    <property type="match status" value="1"/>
</dbReference>
<dbReference type="Pfam" id="PF17919">
    <property type="entry name" value="RT_RNaseH_2"/>
    <property type="match status" value="1"/>
</dbReference>
<evidence type="ECO:0000259" key="14">
    <source>
        <dbReference type="PROSITE" id="PS50994"/>
    </source>
</evidence>
<dbReference type="GO" id="GO:0003964">
    <property type="term" value="F:RNA-directed DNA polymerase activity"/>
    <property type="evidence" value="ECO:0007669"/>
    <property type="project" value="UniProtKB-KW"/>
</dbReference>
<dbReference type="GO" id="GO:0006508">
    <property type="term" value="P:proteolysis"/>
    <property type="evidence" value="ECO:0007669"/>
    <property type="project" value="UniProtKB-KW"/>
</dbReference>
<evidence type="ECO:0000256" key="10">
    <source>
        <dbReference type="ARBA" id="ARBA00023268"/>
    </source>
</evidence>
<sequence>MSAARPLCQGVQRRACPSSTVSVCFLAASLPAGSSSAFGKLAPVELRSQSSRGVAAGSPVMWGDRREAKLISTCPHMDVVMGGVTVPCLVDTGSMVSTVRESFFRQHFETWDQEKLKSCHWLQLQAANGLPIPYLGYLELEVELCGRTLPGCGLLVVKDPPADASLPAPGVLGMNILRRCYSTLFGQHGSALFKLPTVTEAPKSVVQALQRCHQASLTSSFDAVGKVKLRGKKACRIFGGTMQLVPATCSAQHSGTTVLFEPSDRGLPAGLLASPALVQVEGGTVYIPVVNVGTSDVLLYPRTEVGALREVCVVSLPSSVKEVPSYLATIASQAVVPTLQDQIDAVDLSALSAEEQKEARLLLWKYASVFSTHDSDLGCTNLIAHEIPLLDDTPIRQRYRRIPPSEYEVVKEHINQLLGAQVIRESCSPFASPIVLVKKKDGSLRLCVDYRQLNHRTRKDAFPLPRIEESLDALTGARWFSTMDLASGYNQVPVAEADRPKTAFCTPFGLFEWNRMPFGLCNAPSTFQRLMQRVFGDQQCQSLLLYLDDIVVFSSTFQQHLERLEVVLQRLQHEGLKAKLSKCSFFQQEVRYLGHIISAEGVSTDPSKLEVVANWQPPTTILALRSFLGFASYYRRFVEGFAKLAAPLHRLVAELVGSKSRRSESVVGKWTGEHQRSFEALKSKLTTAPVLAYADFSLPFILEVDASHGGLGAVLSQEQEGKVRPIAFASRSLRPTERNPVNYSSMKLEFLALKWAMTDKFREYLLGHKCLVFTDNNPLSHLSSAKLGALEQRWAAQLASFDFEIRYRSGKSNTNADALSRLHPPRTTDLEIIVSGTSLPQPLQQALQASGPTACQAAVQALPQHLPADIGELQRADPVTQEVLVFWQQKRYPNHDDRKRLSPPALVLLKQWERLIERAGVVYRQVSRSDGGELVLQVLLPAALRDKVLMEVHQNHGHQGVGRTLELLRQRCYWPGMSTDVKRWCQTCERCQVAKDSGPPVRSFMGHLLASEPNEILAMDFTMLEPTHNGLENVLVLTDVFSKYTLAIPTRDQRASTVAQALVTEWFSKFGVPARIHSDQGRNFESALIRQLCGLYNIEKSRTTPYHPAGNGQCERFNRTLHDLLRTLPPSRKRDWHSCLPQILYAYNTTPHQSTGETPFFLMFGREARLPVDFLLGRVQDPVDGTVNDWVREHQTRLHVAFDGVRGRLKEAAQRRKENHDQSVRSEPLVVGQSVILKEFGWKGRHKIQDKWNPVVHRVIKAPPGNGAVYTVAPEDDPAKVKRVHRTLLKAIVGMAASGDNPAPLPIILGRRAVSESSSDDEDLMAVVRDPLFPPADHSAGEAQLAPASATPVALTVPLHPALLGSSVSPSSGSNDTAALRAVTLPSALPVHSTARSPSLSTAPLAVPQSGNDEAVRRRTTRSTAGHHSNLHHLPRPASEVAQAGPSAVQSSAVSAFFRPWS</sequence>
<dbReference type="InParanoid" id="A0A671TT52"/>
<comment type="similarity">
    <text evidence="1">Belongs to the beta type-B retroviral polymerase family. HERV class-II K(HML-2) pol subfamily.</text>
</comment>
<dbReference type="Proteomes" id="UP000472265">
    <property type="component" value="Chromosome 17"/>
</dbReference>
<accession>A0A671TT52</accession>
<organism evidence="15 16">
    <name type="scientific">Sparus aurata</name>
    <name type="common">Gilthead sea bream</name>
    <dbReference type="NCBI Taxonomy" id="8175"/>
    <lineage>
        <taxon>Eukaryota</taxon>
        <taxon>Metazoa</taxon>
        <taxon>Chordata</taxon>
        <taxon>Craniata</taxon>
        <taxon>Vertebrata</taxon>
        <taxon>Euteleostomi</taxon>
        <taxon>Actinopterygii</taxon>
        <taxon>Neopterygii</taxon>
        <taxon>Teleostei</taxon>
        <taxon>Neoteleostei</taxon>
        <taxon>Acanthomorphata</taxon>
        <taxon>Eupercaria</taxon>
        <taxon>Spariformes</taxon>
        <taxon>Sparidae</taxon>
        <taxon>Sparus</taxon>
    </lineage>
</organism>
<evidence type="ECO:0000256" key="8">
    <source>
        <dbReference type="ARBA" id="ARBA00022801"/>
    </source>
</evidence>
<dbReference type="GO" id="GO:0004523">
    <property type="term" value="F:RNA-DNA hybrid ribonuclease activity"/>
    <property type="evidence" value="ECO:0007669"/>
    <property type="project" value="UniProtKB-EC"/>
</dbReference>
<evidence type="ECO:0000313" key="16">
    <source>
        <dbReference type="Proteomes" id="UP000472265"/>
    </source>
</evidence>
<name>A0A671TT52_SPAAU</name>
<dbReference type="GeneTree" id="ENSGT01100000263500"/>
<dbReference type="Gene3D" id="2.40.70.10">
    <property type="entry name" value="Acid Proteases"/>
    <property type="match status" value="1"/>
</dbReference>
<evidence type="ECO:0000256" key="2">
    <source>
        <dbReference type="ARBA" id="ARBA00012180"/>
    </source>
</evidence>
<dbReference type="Gene3D" id="3.30.420.10">
    <property type="entry name" value="Ribonuclease H-like superfamily/Ribonuclease H"/>
    <property type="match status" value="1"/>
</dbReference>
<reference evidence="15" key="2">
    <citation type="submission" date="2025-08" db="UniProtKB">
        <authorList>
            <consortium name="Ensembl"/>
        </authorList>
    </citation>
    <scope>IDENTIFICATION</scope>
</reference>
<dbReference type="Gene3D" id="3.10.20.370">
    <property type="match status" value="1"/>
</dbReference>
<dbReference type="FunFam" id="3.10.10.10:FF:000007">
    <property type="entry name" value="Retrovirus-related Pol polyprotein from transposon 17.6-like Protein"/>
    <property type="match status" value="1"/>
</dbReference>
<dbReference type="PANTHER" id="PTHR37984:SF5">
    <property type="entry name" value="PROTEIN NYNRIN-LIKE"/>
    <property type="match status" value="1"/>
</dbReference>
<dbReference type="Pfam" id="PF00078">
    <property type="entry name" value="RVT_1"/>
    <property type="match status" value="1"/>
</dbReference>
<dbReference type="GO" id="GO:0003676">
    <property type="term" value="F:nucleic acid binding"/>
    <property type="evidence" value="ECO:0007669"/>
    <property type="project" value="InterPro"/>
</dbReference>
<evidence type="ECO:0000256" key="7">
    <source>
        <dbReference type="ARBA" id="ARBA00022759"/>
    </source>
</evidence>
<dbReference type="Pfam" id="PF17921">
    <property type="entry name" value="Integrase_H2C2"/>
    <property type="match status" value="1"/>
</dbReference>
<dbReference type="EC" id="3.1.26.4" evidence="2"/>
<feature type="domain" description="Integrase catalytic" evidence="14">
    <location>
        <begin position="1009"/>
        <end position="1167"/>
    </location>
</feature>
<dbReference type="InterPro" id="IPR021109">
    <property type="entry name" value="Peptidase_aspartic_dom_sf"/>
</dbReference>
<keyword evidence="10" id="KW-0511">Multifunctional enzyme</keyword>
<evidence type="ECO:0000256" key="5">
    <source>
        <dbReference type="ARBA" id="ARBA00022695"/>
    </source>
</evidence>
<dbReference type="InterPro" id="IPR050951">
    <property type="entry name" value="Retrovirus_Pol_polyprotein"/>
</dbReference>
<dbReference type="InterPro" id="IPR012337">
    <property type="entry name" value="RNaseH-like_sf"/>
</dbReference>
<keyword evidence="8" id="KW-0378">Hydrolase</keyword>
<dbReference type="GO" id="GO:0008233">
    <property type="term" value="F:peptidase activity"/>
    <property type="evidence" value="ECO:0007669"/>
    <property type="project" value="UniProtKB-KW"/>
</dbReference>
<dbReference type="Gene3D" id="3.10.10.10">
    <property type="entry name" value="HIV Type 1 Reverse Transcriptase, subunit A, domain 1"/>
    <property type="match status" value="1"/>
</dbReference>
<dbReference type="FunFam" id="1.10.340.70:FF:000001">
    <property type="entry name" value="Retrovirus-related Pol polyprotein from transposon gypsy-like Protein"/>
    <property type="match status" value="1"/>
</dbReference>
<evidence type="ECO:0000256" key="9">
    <source>
        <dbReference type="ARBA" id="ARBA00022918"/>
    </source>
</evidence>
<reference evidence="15" key="3">
    <citation type="submission" date="2025-09" db="UniProtKB">
        <authorList>
            <consortium name="Ensembl"/>
        </authorList>
    </citation>
    <scope>IDENTIFICATION</scope>
</reference>
<dbReference type="InterPro" id="IPR000477">
    <property type="entry name" value="RT_dom"/>
</dbReference>
<evidence type="ECO:0000256" key="12">
    <source>
        <dbReference type="SAM" id="MobiDB-lite"/>
    </source>
</evidence>
<dbReference type="CDD" id="cd00303">
    <property type="entry name" value="retropepsin_like"/>
    <property type="match status" value="1"/>
</dbReference>
<evidence type="ECO:0000256" key="1">
    <source>
        <dbReference type="ARBA" id="ARBA00010879"/>
    </source>
</evidence>
<evidence type="ECO:0000313" key="15">
    <source>
        <dbReference type="Ensembl" id="ENSSAUP00010004566.1"/>
    </source>
</evidence>
<dbReference type="PROSITE" id="PS50994">
    <property type="entry name" value="INTEGRASE"/>
    <property type="match status" value="1"/>
</dbReference>
<protein>
    <recommendedName>
        <fullName evidence="11">Gypsy retrotransposon integrase-like protein 1</fullName>
        <ecNumber evidence="2">3.1.26.4</ecNumber>
    </recommendedName>
</protein>
<dbReference type="InterPro" id="IPR001584">
    <property type="entry name" value="Integrase_cat-core"/>
</dbReference>
<evidence type="ECO:0000259" key="13">
    <source>
        <dbReference type="PROSITE" id="PS50878"/>
    </source>
</evidence>
<dbReference type="GO" id="GO:0015074">
    <property type="term" value="P:DNA integration"/>
    <property type="evidence" value="ECO:0007669"/>
    <property type="project" value="InterPro"/>
</dbReference>
<dbReference type="PANTHER" id="PTHR37984">
    <property type="entry name" value="PROTEIN CBG26694"/>
    <property type="match status" value="1"/>
</dbReference>
<evidence type="ECO:0000256" key="4">
    <source>
        <dbReference type="ARBA" id="ARBA00022679"/>
    </source>
</evidence>
<keyword evidence="7" id="KW-0255">Endonuclease</keyword>
<feature type="domain" description="Reverse transcriptase" evidence="13">
    <location>
        <begin position="418"/>
        <end position="597"/>
    </location>
</feature>
<dbReference type="FunFam" id="3.30.420.10:FF:000032">
    <property type="entry name" value="Retrovirus-related Pol polyprotein from transposon 297-like Protein"/>
    <property type="match status" value="1"/>
</dbReference>
<keyword evidence="9" id="KW-0695">RNA-directed DNA polymerase</keyword>
<keyword evidence="3" id="KW-0645">Protease</keyword>
<keyword evidence="16" id="KW-1185">Reference proteome</keyword>
<proteinExistence type="inferred from homology"/>
<feature type="region of interest" description="Disordered" evidence="12">
    <location>
        <begin position="1392"/>
        <end position="1446"/>
    </location>
</feature>
<dbReference type="CDD" id="cd01647">
    <property type="entry name" value="RT_LTR"/>
    <property type="match status" value="1"/>
</dbReference>